<evidence type="ECO:0000256" key="1">
    <source>
        <dbReference type="ARBA" id="ARBA00004651"/>
    </source>
</evidence>
<dbReference type="Pfam" id="PF06271">
    <property type="entry name" value="RDD"/>
    <property type="match status" value="1"/>
</dbReference>
<dbReference type="PANTHER" id="PTHR36115:SF4">
    <property type="entry name" value="MEMBRANE PROTEIN"/>
    <property type="match status" value="1"/>
</dbReference>
<protein>
    <submittedName>
        <fullName evidence="8">RDD family membrane protein</fullName>
    </submittedName>
    <submittedName>
        <fullName evidence="9">RDD family protein</fullName>
    </submittedName>
</protein>
<feature type="transmembrane region" description="Helical" evidence="6">
    <location>
        <begin position="15"/>
        <end position="34"/>
    </location>
</feature>
<accession>A0AAX2AA03</accession>
<gene>
    <name evidence="8" type="ORF">ABIV_1337</name>
    <name evidence="9" type="ORF">CRV05_05510</name>
</gene>
<evidence type="ECO:0000256" key="4">
    <source>
        <dbReference type="ARBA" id="ARBA00022989"/>
    </source>
</evidence>
<dbReference type="EMBL" id="CP031217">
    <property type="protein sequence ID" value="AXH12333.1"/>
    <property type="molecule type" value="Genomic_DNA"/>
</dbReference>
<evidence type="ECO:0000259" key="7">
    <source>
        <dbReference type="Pfam" id="PF06271"/>
    </source>
</evidence>
<dbReference type="InterPro" id="IPR010432">
    <property type="entry name" value="RDD"/>
</dbReference>
<comment type="subcellular location">
    <subcellularLocation>
        <location evidence="1">Cell membrane</location>
        <topology evidence="1">Multi-pass membrane protein</topology>
    </subcellularLocation>
</comment>
<feature type="transmembrane region" description="Helical" evidence="6">
    <location>
        <begin position="54"/>
        <end position="75"/>
    </location>
</feature>
<keyword evidence="11" id="KW-1185">Reference proteome</keyword>
<reference evidence="9 11" key="1">
    <citation type="submission" date="2017-10" db="EMBL/GenBank/DDBJ databases">
        <title>Genomics of the genus Arcobacter.</title>
        <authorList>
            <person name="Perez-Cataluna A."/>
            <person name="Figueras M.J."/>
        </authorList>
    </citation>
    <scope>NUCLEOTIDE SEQUENCE [LARGE SCALE GENOMIC DNA]</scope>
    <source>
        <strain evidence="9 11">CECT 7835</strain>
    </source>
</reference>
<name>A0AAX2AA03_9BACT</name>
<dbReference type="GO" id="GO:0005886">
    <property type="term" value="C:plasma membrane"/>
    <property type="evidence" value="ECO:0007669"/>
    <property type="project" value="UniProtKB-SubCell"/>
</dbReference>
<dbReference type="AlphaFoldDB" id="A0AAX2AA03"/>
<proteinExistence type="predicted"/>
<reference evidence="8 10" key="2">
    <citation type="submission" date="2018-07" db="EMBL/GenBank/DDBJ databases">
        <title>Complete genome of the Arcobacter bivalviorum type strain LMG 26154.</title>
        <authorList>
            <person name="Miller W.G."/>
            <person name="Yee E."/>
            <person name="Bono J.L."/>
        </authorList>
    </citation>
    <scope>NUCLEOTIDE SEQUENCE [LARGE SCALE GENOMIC DNA]</scope>
    <source>
        <strain evidence="8 10">LMG 26154</strain>
    </source>
</reference>
<keyword evidence="5 6" id="KW-0472">Membrane</keyword>
<organism evidence="9 11">
    <name type="scientific">Halarcobacter bivalviorum</name>
    <dbReference type="NCBI Taxonomy" id="663364"/>
    <lineage>
        <taxon>Bacteria</taxon>
        <taxon>Pseudomonadati</taxon>
        <taxon>Campylobacterota</taxon>
        <taxon>Epsilonproteobacteria</taxon>
        <taxon>Campylobacterales</taxon>
        <taxon>Arcobacteraceae</taxon>
        <taxon>Halarcobacter</taxon>
    </lineage>
</organism>
<evidence type="ECO:0000313" key="11">
    <source>
        <dbReference type="Proteomes" id="UP000289193"/>
    </source>
</evidence>
<evidence type="ECO:0000256" key="5">
    <source>
        <dbReference type="ARBA" id="ARBA00023136"/>
    </source>
</evidence>
<evidence type="ECO:0000256" key="6">
    <source>
        <dbReference type="SAM" id="Phobius"/>
    </source>
</evidence>
<evidence type="ECO:0000256" key="2">
    <source>
        <dbReference type="ARBA" id="ARBA00022475"/>
    </source>
</evidence>
<keyword evidence="4 6" id="KW-1133">Transmembrane helix</keyword>
<dbReference type="EMBL" id="PDKM01000002">
    <property type="protein sequence ID" value="RXK10734.1"/>
    <property type="molecule type" value="Genomic_DNA"/>
</dbReference>
<dbReference type="Proteomes" id="UP000253850">
    <property type="component" value="Chromosome"/>
</dbReference>
<evidence type="ECO:0000313" key="8">
    <source>
        <dbReference type="EMBL" id="AXH12333.1"/>
    </source>
</evidence>
<evidence type="ECO:0000313" key="10">
    <source>
        <dbReference type="Proteomes" id="UP000253850"/>
    </source>
</evidence>
<sequence>MNTENLELASNRKRALAYVIDDFLVTFIIVAMFWDNIVLNGTDLVSVLAVMNAFIWQVLLLKFIYQTFFIWYYGATVGKIITKIRVIDFNNFGRVSLLTSATRSVFRLISEMFFYFGFIFAFFTESRQTLHDKVGRTLVINA</sequence>
<dbReference type="RefSeq" id="WP_114839168.1">
    <property type="nucleotide sequence ID" value="NZ_CP031217.1"/>
</dbReference>
<feature type="domain" description="RDD" evidence="7">
    <location>
        <begin position="9"/>
        <end position="135"/>
    </location>
</feature>
<keyword evidence="3 6" id="KW-0812">Transmembrane</keyword>
<dbReference type="KEGG" id="hbv:ABIV_1337"/>
<dbReference type="Proteomes" id="UP000289193">
    <property type="component" value="Unassembled WGS sequence"/>
</dbReference>
<evidence type="ECO:0000256" key="3">
    <source>
        <dbReference type="ARBA" id="ARBA00022692"/>
    </source>
</evidence>
<keyword evidence="2" id="KW-1003">Cell membrane</keyword>
<dbReference type="InterPro" id="IPR051791">
    <property type="entry name" value="Pra-immunoreactive"/>
</dbReference>
<dbReference type="PANTHER" id="PTHR36115">
    <property type="entry name" value="PROLINE-RICH ANTIGEN HOMOLOG-RELATED"/>
    <property type="match status" value="1"/>
</dbReference>
<feature type="transmembrane region" description="Helical" evidence="6">
    <location>
        <begin position="104"/>
        <end position="123"/>
    </location>
</feature>
<evidence type="ECO:0000313" key="9">
    <source>
        <dbReference type="EMBL" id="RXK10734.1"/>
    </source>
</evidence>